<sequence>MFFTSFVSERGPPWRPCDVWDELYSNLNDMFKKEQQDPRLVLVHIQELATQLYTNEIPNPQSYAQKIPVPPDGAFARIHQPALPTIDVDLVQAIINEGMSKNDLKTRKLCTGIIQFAYTCIQEHPVWQNQQFWEAAFYQDVQKELKALYKDSKEVLSPRDWHRKSILKLQESSALEIAAEQMRIWNSIDPEKQKELTTCEENTMYSQAIHYANRMVYLLIPLDVGNKTSKQEAYDDERASNSIANSVAESDSGDAESGFEDQDPSETGSTVIRIVSRFIDRVCNEGGVTRDHIRNLHQMIPGVVHMHIETLEGVYRESKRRPPIQKPKILTPNLLMGEELIMDGLRVYLLPDGREESIPGLLGVPPLLPSEGAIFLTNYRIIFKGIPCDSFACEQIIVRSFPVTSLTKEKKVAVQYLAHLDQWLQEGLQLRSCTFQLMKLAFDEEVTAEHIDNLRKLIHKVRHPPNFWHFFAFAGQVTVNETPLHKNKEKHATLKGFAKKTLLKTARKAGFKQKSSSKRQKYVLPNVSKYMTSPGRMSLPLEDDDDISVNDFEHNPIPTTPTPTDAKTLERMVERSYVRDWQRLGLCNNTSPLNSKGAQFRLTSVNSIYSMCRSYPALLVVPSIVTDESVRRFCRCSRQGRIPTITWRHPRTKALLLRGAGHHGKSVMGMLKSHPTPTASSTETTSSNEQEKYLSAIVSATPVFSHRPGWAMSDSSLSIDSLLLAAEDPLACATLTPEVARRSNAFNKAIGTLGVFPRHSGGKGPRNFGRWGSLKDRRQSSQASLSQTPQSRATIRHSADLDNTSDSVHTLQRAALYILGEKAQMKGIRMESAPKSDYIPVDYFDVRHTKAAFKKLMRACVPSSQNVEPEHSFHKLIENSEWLQQIQNIMQLAGAVVDLLDLQGSSVAICLEEGWDITAQVASVAQLCLDPHYRTIEGFRVLVEKEWIGFGHRFSHRSNLNANSQASGFAPTFLQFLDAVHQIQKQYPLAFEFNDFYLRFLAYHSVSCRFRTFLFDCEAERVESGVAAVEDKRGSLTSHHKTVDTTSDDENIYPGGRLCGTSQGTNLGQSVFDYIEKQHARNPLFFNFMYTPDFEHPVLRPQSHLPCLEVWDYYLNEDLHHGPSYDPEVIQMDTQQEEEIEAADGSSKSSRKNVALGYDCINKVVPDAFSHLLEEIHKLETDLGHLPQKWKVLWDKLDLPVTDSLTRHASFSTALVRHHGRLVHKRSTLEILMRGKMVGAAEASLVYSHPHRFERYNYTTPTHCDTCSNLLWGPVKTGMRCMDCGYSCHEKCIEGVPNNCTKYKAISDTTASQTMQVSTGDNGSVSSGSARQTSSQQYYEQFSSNVAENRTHEGYLYKRGALLKGWKQRWFVLDSIKHQLRYYDAMEDSHCKGFIDLAEVMSVSSATPAPGPPKKTDDKSFFDLRTSRRTYNFCASDSASAQEWIEKIQACLQ</sequence>
<feature type="region of interest" description="Disordered" evidence="7">
    <location>
        <begin position="757"/>
        <end position="806"/>
    </location>
</feature>
<dbReference type="EMBL" id="OU892288">
    <property type="protein sequence ID" value="CAH1124586.1"/>
    <property type="molecule type" value="Genomic_DNA"/>
</dbReference>
<dbReference type="InterPro" id="IPR046349">
    <property type="entry name" value="C1-like_sf"/>
</dbReference>
<dbReference type="InterPro" id="IPR001849">
    <property type="entry name" value="PH_domain"/>
</dbReference>
<dbReference type="InterPro" id="IPR002219">
    <property type="entry name" value="PKC_DAG/PE"/>
</dbReference>
<feature type="domain" description="Phorbol-ester/DAG-type" evidence="9">
    <location>
        <begin position="1250"/>
        <end position="1300"/>
    </location>
</feature>
<dbReference type="Pfam" id="PF02893">
    <property type="entry name" value="GRAM"/>
    <property type="match status" value="1"/>
</dbReference>
<keyword evidence="4" id="KW-0479">Metal-binding</keyword>
<comment type="cofactor">
    <cofactor evidence="1">
        <name>Mg(2+)</name>
        <dbReference type="ChEBI" id="CHEBI:18420"/>
    </cofactor>
</comment>
<dbReference type="CDD" id="cd13208">
    <property type="entry name" value="PH-GRAM_MTMR5_MTMR13"/>
    <property type="match status" value="1"/>
</dbReference>
<evidence type="ECO:0008006" key="13">
    <source>
        <dbReference type="Google" id="ProtNLM"/>
    </source>
</evidence>
<keyword evidence="12" id="KW-1185">Reference proteome</keyword>
<comment type="similarity">
    <text evidence="2">Belongs to the protein-tyrosine phosphatase family. Non-receptor class myotubularin subfamily.</text>
</comment>
<dbReference type="InterPro" id="IPR020454">
    <property type="entry name" value="DAG/PE-bd"/>
</dbReference>
<dbReference type="InterPro" id="IPR010569">
    <property type="entry name" value="Myotubularin-like_Pase_dom"/>
</dbReference>
<dbReference type="SMART" id="SM00568">
    <property type="entry name" value="GRAM"/>
    <property type="match status" value="1"/>
</dbReference>
<dbReference type="CDD" id="cd01235">
    <property type="entry name" value="PH_Sbf1_hMTMR5"/>
    <property type="match status" value="1"/>
</dbReference>
<dbReference type="GO" id="GO:0005737">
    <property type="term" value="C:cytoplasm"/>
    <property type="evidence" value="ECO:0007669"/>
    <property type="project" value="TreeGrafter"/>
</dbReference>
<dbReference type="Pfam" id="PF12335">
    <property type="entry name" value="SBF2"/>
    <property type="match status" value="1"/>
</dbReference>
<dbReference type="SMART" id="SM00109">
    <property type="entry name" value="C1"/>
    <property type="match status" value="1"/>
</dbReference>
<evidence type="ECO:0000259" key="8">
    <source>
        <dbReference type="PROSITE" id="PS50003"/>
    </source>
</evidence>
<evidence type="ECO:0000313" key="12">
    <source>
        <dbReference type="Proteomes" id="UP001152799"/>
    </source>
</evidence>
<protein>
    <recommendedName>
        <fullName evidence="13">Myotubularin-related protein 13</fullName>
    </recommendedName>
</protein>
<feature type="compositionally biased region" description="Polar residues" evidence="7">
    <location>
        <begin position="240"/>
        <end position="249"/>
    </location>
</feature>
<dbReference type="PROSITE" id="PS51339">
    <property type="entry name" value="PPASE_MYOTUBULARIN"/>
    <property type="match status" value="1"/>
</dbReference>
<proteinExistence type="inferred from homology"/>
<name>A0A9P0DK84_9CUCU</name>
<evidence type="ECO:0000259" key="10">
    <source>
        <dbReference type="PROSITE" id="PS51339"/>
    </source>
</evidence>
<dbReference type="SUPFAM" id="SSF52799">
    <property type="entry name" value="(Phosphotyrosine protein) phosphatases II"/>
    <property type="match status" value="1"/>
</dbReference>
<feature type="compositionally biased region" description="Acidic residues" evidence="7">
    <location>
        <begin position="251"/>
        <end position="264"/>
    </location>
</feature>
<dbReference type="PROSITE" id="PS00479">
    <property type="entry name" value="ZF_DAG_PE_1"/>
    <property type="match status" value="1"/>
</dbReference>
<dbReference type="SUPFAM" id="SSF50729">
    <property type="entry name" value="PH domain-like"/>
    <property type="match status" value="2"/>
</dbReference>
<dbReference type="PANTHER" id="PTHR10807:SF109">
    <property type="entry name" value="SET DOMAIN BINDING FACTOR, ISOFORM A"/>
    <property type="match status" value="1"/>
</dbReference>
<dbReference type="Pfam" id="PF00169">
    <property type="entry name" value="PH"/>
    <property type="match status" value="1"/>
</dbReference>
<evidence type="ECO:0000256" key="2">
    <source>
        <dbReference type="ARBA" id="ARBA00007471"/>
    </source>
</evidence>
<dbReference type="InterPro" id="IPR011993">
    <property type="entry name" value="PH-like_dom_sf"/>
</dbReference>
<dbReference type="Pfam" id="PF00130">
    <property type="entry name" value="C1_1"/>
    <property type="match status" value="1"/>
</dbReference>
<feature type="compositionally biased region" description="Polar residues" evidence="7">
    <location>
        <begin position="780"/>
        <end position="793"/>
    </location>
</feature>
<keyword evidence="6" id="KW-0460">Magnesium</keyword>
<feature type="region of interest" description="Disordered" evidence="7">
    <location>
        <begin position="231"/>
        <end position="267"/>
    </location>
</feature>
<dbReference type="Gene3D" id="3.30.60.20">
    <property type="match status" value="1"/>
</dbReference>
<dbReference type="PANTHER" id="PTHR10807">
    <property type="entry name" value="MYOTUBULARIN-RELATED"/>
    <property type="match status" value="1"/>
</dbReference>
<dbReference type="SMART" id="SM00233">
    <property type="entry name" value="PH"/>
    <property type="match status" value="1"/>
</dbReference>
<dbReference type="CDD" id="cd20827">
    <property type="entry name" value="C1_Sbf-like"/>
    <property type="match status" value="1"/>
</dbReference>
<dbReference type="GO" id="GO:0005085">
    <property type="term" value="F:guanyl-nucleotide exchange factor activity"/>
    <property type="evidence" value="ECO:0007669"/>
    <property type="project" value="TreeGrafter"/>
</dbReference>
<feature type="domain" description="Myotubularin phosphatase" evidence="10">
    <location>
        <begin position="571"/>
        <end position="1115"/>
    </location>
</feature>
<keyword evidence="3" id="KW-0597">Phosphoprotein</keyword>
<dbReference type="Pfam" id="PF06602">
    <property type="entry name" value="Myotub-related"/>
    <property type="match status" value="1"/>
</dbReference>
<dbReference type="Proteomes" id="UP001152799">
    <property type="component" value="Chromosome 12"/>
</dbReference>
<evidence type="ECO:0000259" key="9">
    <source>
        <dbReference type="PROSITE" id="PS50081"/>
    </source>
</evidence>
<dbReference type="InterPro" id="IPR022096">
    <property type="entry name" value="SBF1/SBF2"/>
</dbReference>
<accession>A0A9P0DK84</accession>
<dbReference type="GO" id="GO:0046872">
    <property type="term" value="F:metal ion binding"/>
    <property type="evidence" value="ECO:0007669"/>
    <property type="project" value="UniProtKB-KW"/>
</dbReference>
<reference evidence="11" key="1">
    <citation type="submission" date="2022-01" db="EMBL/GenBank/DDBJ databases">
        <authorList>
            <person name="King R."/>
        </authorList>
    </citation>
    <scope>NUCLEOTIDE SEQUENCE</scope>
</reference>
<dbReference type="SUPFAM" id="SSF57889">
    <property type="entry name" value="Cysteine-rich domain"/>
    <property type="match status" value="1"/>
</dbReference>
<dbReference type="CDD" id="cd14534">
    <property type="entry name" value="PTP-MTMR5-like"/>
    <property type="match status" value="1"/>
</dbReference>
<evidence type="ECO:0000313" key="11">
    <source>
        <dbReference type="EMBL" id="CAH1124586.1"/>
    </source>
</evidence>
<evidence type="ECO:0000256" key="3">
    <source>
        <dbReference type="ARBA" id="ARBA00022553"/>
    </source>
</evidence>
<dbReference type="PROSITE" id="PS50003">
    <property type="entry name" value="PH_DOMAIN"/>
    <property type="match status" value="1"/>
</dbReference>
<dbReference type="Gene3D" id="2.30.29.30">
    <property type="entry name" value="Pleckstrin-homology domain (PH domain)/Phosphotyrosine-binding domain (PTB)"/>
    <property type="match status" value="1"/>
</dbReference>
<gene>
    <name evidence="11" type="ORF">CEUTPL_LOCUS3526</name>
</gene>
<dbReference type="GO" id="GO:0016020">
    <property type="term" value="C:membrane"/>
    <property type="evidence" value="ECO:0007669"/>
    <property type="project" value="TreeGrafter"/>
</dbReference>
<keyword evidence="5" id="KW-0862">Zinc</keyword>
<evidence type="ECO:0000256" key="4">
    <source>
        <dbReference type="ARBA" id="ARBA00022723"/>
    </source>
</evidence>
<dbReference type="InterPro" id="IPR030564">
    <property type="entry name" value="Myotubularin"/>
</dbReference>
<organism evidence="11 12">
    <name type="scientific">Ceutorhynchus assimilis</name>
    <name type="common">cabbage seed weevil</name>
    <dbReference type="NCBI Taxonomy" id="467358"/>
    <lineage>
        <taxon>Eukaryota</taxon>
        <taxon>Metazoa</taxon>
        <taxon>Ecdysozoa</taxon>
        <taxon>Arthropoda</taxon>
        <taxon>Hexapoda</taxon>
        <taxon>Insecta</taxon>
        <taxon>Pterygota</taxon>
        <taxon>Neoptera</taxon>
        <taxon>Endopterygota</taxon>
        <taxon>Coleoptera</taxon>
        <taxon>Polyphaga</taxon>
        <taxon>Cucujiformia</taxon>
        <taxon>Curculionidae</taxon>
        <taxon>Ceutorhynchinae</taxon>
        <taxon>Ceutorhynchus</taxon>
    </lineage>
</organism>
<dbReference type="PRINTS" id="PR00008">
    <property type="entry name" value="DAGPEDOMAIN"/>
</dbReference>
<dbReference type="InterPro" id="IPR029021">
    <property type="entry name" value="Prot-tyrosine_phosphatase-like"/>
</dbReference>
<feature type="domain" description="PH" evidence="8">
    <location>
        <begin position="1349"/>
        <end position="1453"/>
    </location>
</feature>
<evidence type="ECO:0000256" key="6">
    <source>
        <dbReference type="ARBA" id="ARBA00022842"/>
    </source>
</evidence>
<evidence type="ECO:0000256" key="5">
    <source>
        <dbReference type="ARBA" id="ARBA00022833"/>
    </source>
</evidence>
<evidence type="ECO:0000256" key="1">
    <source>
        <dbReference type="ARBA" id="ARBA00001946"/>
    </source>
</evidence>
<dbReference type="InterPro" id="IPR004182">
    <property type="entry name" value="GRAM"/>
</dbReference>
<evidence type="ECO:0000256" key="7">
    <source>
        <dbReference type="SAM" id="MobiDB-lite"/>
    </source>
</evidence>
<dbReference type="FunFam" id="2.30.29.30:FF:000286">
    <property type="entry name" value="PH-protein kinase domain containing protein"/>
    <property type="match status" value="1"/>
</dbReference>
<dbReference type="PROSITE" id="PS50081">
    <property type="entry name" value="ZF_DAG_PE_2"/>
    <property type="match status" value="1"/>
</dbReference>